<dbReference type="VEuPathDB" id="VectorBase:ASIC014780"/>
<dbReference type="SMART" id="SM00697">
    <property type="entry name" value="DM8"/>
    <property type="match status" value="1"/>
</dbReference>
<protein>
    <submittedName>
        <fullName evidence="2">AGAP011020-PA-like protein</fullName>
    </submittedName>
</protein>
<dbReference type="PANTHER" id="PTHR20898:SF1">
    <property type="entry name" value="MD-2-RELATED LIPID-RECOGNITION DOMAIN-CONTAINING PROTEIN"/>
    <property type="match status" value="1"/>
</dbReference>
<evidence type="ECO:0000313" key="2">
    <source>
        <dbReference type="EMBL" id="KFB46777.1"/>
    </source>
</evidence>
<dbReference type="OMA" id="MLEPAAN"/>
<dbReference type="EMBL" id="KE525321">
    <property type="protein sequence ID" value="KFB46777.1"/>
    <property type="molecule type" value="Genomic_DNA"/>
</dbReference>
<evidence type="ECO:0000313" key="3">
    <source>
        <dbReference type="EnsemblMetazoa" id="ASIC014780-PA"/>
    </source>
</evidence>
<keyword evidence="1" id="KW-0732">Signal</keyword>
<dbReference type="EMBL" id="ATLV01021650">
    <property type="status" value="NOT_ANNOTATED_CDS"/>
    <property type="molecule type" value="Genomic_DNA"/>
</dbReference>
<reference evidence="2 4" key="1">
    <citation type="journal article" date="2014" name="BMC Genomics">
        <title>Genome sequence of Anopheles sinensis provides insight into genetics basis of mosquito competence for malaria parasites.</title>
        <authorList>
            <person name="Zhou D."/>
            <person name="Zhang D."/>
            <person name="Ding G."/>
            <person name="Shi L."/>
            <person name="Hou Q."/>
            <person name="Ye Y."/>
            <person name="Xu Y."/>
            <person name="Zhou H."/>
            <person name="Xiong C."/>
            <person name="Li S."/>
            <person name="Yu J."/>
            <person name="Hong S."/>
            <person name="Yu X."/>
            <person name="Zou P."/>
            <person name="Chen C."/>
            <person name="Chang X."/>
            <person name="Wang W."/>
            <person name="Lv Y."/>
            <person name="Sun Y."/>
            <person name="Ma L."/>
            <person name="Shen B."/>
            <person name="Zhu C."/>
        </authorList>
    </citation>
    <scope>NUCLEOTIDE SEQUENCE [LARGE SCALE GENOMIC DNA]</scope>
</reference>
<evidence type="ECO:0000256" key="1">
    <source>
        <dbReference type="SAM" id="SignalP"/>
    </source>
</evidence>
<gene>
    <name evidence="2" type="ORF">ZHAS_00014780</name>
</gene>
<dbReference type="EnsemblMetazoa" id="ASIC014780-RA">
    <property type="protein sequence ID" value="ASIC014780-PA"/>
    <property type="gene ID" value="ASIC014780"/>
</dbReference>
<dbReference type="InterPro" id="IPR010512">
    <property type="entry name" value="DUF1091"/>
</dbReference>
<feature type="signal peptide" evidence="1">
    <location>
        <begin position="1"/>
        <end position="19"/>
    </location>
</feature>
<proteinExistence type="predicted"/>
<reference evidence="3" key="2">
    <citation type="submission" date="2020-05" db="UniProtKB">
        <authorList>
            <consortium name="EnsemblMetazoa"/>
        </authorList>
    </citation>
    <scope>IDENTIFICATION</scope>
</reference>
<evidence type="ECO:0000313" key="4">
    <source>
        <dbReference type="Proteomes" id="UP000030765"/>
    </source>
</evidence>
<organism evidence="2">
    <name type="scientific">Anopheles sinensis</name>
    <name type="common">Mosquito</name>
    <dbReference type="NCBI Taxonomy" id="74873"/>
    <lineage>
        <taxon>Eukaryota</taxon>
        <taxon>Metazoa</taxon>
        <taxon>Ecdysozoa</taxon>
        <taxon>Arthropoda</taxon>
        <taxon>Hexapoda</taxon>
        <taxon>Insecta</taxon>
        <taxon>Pterygota</taxon>
        <taxon>Neoptera</taxon>
        <taxon>Endopterygota</taxon>
        <taxon>Diptera</taxon>
        <taxon>Nematocera</taxon>
        <taxon>Culicoidea</taxon>
        <taxon>Culicidae</taxon>
        <taxon>Anophelinae</taxon>
        <taxon>Anopheles</taxon>
    </lineage>
</organism>
<accession>A0A084W983</accession>
<sequence>MRVILQVLLAIVLSQFADSQQLWRLVPIVTKLEMEVNNKYCNVSCSIDRTLPIENQTVVFEIDVVRLIREVKVSLSYFIVTKGSAGKNPLVTRNIDACAFLRRPKVDRFATIVYNMMTQNSSLPTRCPIKPGHYYLRNIRPAAVKLPGFLPETEFLLQIMYLTGTMLEPAANSLIYGKLVRRFDWLDVKQNAST</sequence>
<dbReference type="Pfam" id="PF06477">
    <property type="entry name" value="DUF1091"/>
    <property type="match status" value="1"/>
</dbReference>
<dbReference type="OrthoDB" id="8186735at2759"/>
<name>A0A084W983_ANOSI</name>
<feature type="chain" id="PRO_5001784671" evidence="1">
    <location>
        <begin position="20"/>
        <end position="194"/>
    </location>
</feature>
<dbReference type="AlphaFoldDB" id="A0A084W983"/>
<dbReference type="Proteomes" id="UP000030765">
    <property type="component" value="Unassembled WGS sequence"/>
</dbReference>
<dbReference type="PANTHER" id="PTHR20898">
    <property type="entry name" value="DAEDALUS ON 3-RELATED-RELATED"/>
    <property type="match status" value="1"/>
</dbReference>
<keyword evidence="4" id="KW-1185">Reference proteome</keyword>